<dbReference type="EMBL" id="WODC01000009">
    <property type="protein sequence ID" value="MUM78484.1"/>
    <property type="molecule type" value="Genomic_DNA"/>
</dbReference>
<feature type="domain" description="DmpG-like communication" evidence="1">
    <location>
        <begin position="25"/>
        <end position="65"/>
    </location>
</feature>
<evidence type="ECO:0000313" key="2">
    <source>
        <dbReference type="EMBL" id="MUM78484.1"/>
    </source>
</evidence>
<evidence type="ECO:0000313" key="3">
    <source>
        <dbReference type="Proteomes" id="UP000461162"/>
    </source>
</evidence>
<dbReference type="GO" id="GO:0016833">
    <property type="term" value="F:oxo-acid-lyase activity"/>
    <property type="evidence" value="ECO:0007669"/>
    <property type="project" value="InterPro"/>
</dbReference>
<gene>
    <name evidence="2" type="ORF">GKC30_12645</name>
</gene>
<organism evidence="2 3">
    <name type="scientific">Pseudodesulfovibrio alkaliphilus</name>
    <dbReference type="NCBI Taxonomy" id="2661613"/>
    <lineage>
        <taxon>Bacteria</taxon>
        <taxon>Pseudomonadati</taxon>
        <taxon>Thermodesulfobacteriota</taxon>
        <taxon>Desulfovibrionia</taxon>
        <taxon>Desulfovibrionales</taxon>
        <taxon>Desulfovibrionaceae</taxon>
    </lineage>
</organism>
<name>A0A7K1KQW8_9BACT</name>
<reference evidence="2 3" key="1">
    <citation type="submission" date="2019-11" db="EMBL/GenBank/DDBJ databases">
        <title>Pseudodesulfovibrio alkaliphilus, sp. nov., an alkaliphilic sulfate-reducing bacteria from mud volcano of Taman peninsula, Russia.</title>
        <authorList>
            <person name="Frolova A."/>
            <person name="Merkel A.Y."/>
            <person name="Slobodkin A.I."/>
        </authorList>
    </citation>
    <scope>NUCLEOTIDE SEQUENCE [LARGE SCALE GENOMIC DNA]</scope>
    <source>
        <strain evidence="2 3">F-1</strain>
    </source>
</reference>
<evidence type="ECO:0000259" key="1">
    <source>
        <dbReference type="Pfam" id="PF07836"/>
    </source>
</evidence>
<dbReference type="Gene3D" id="1.10.8.60">
    <property type="match status" value="1"/>
</dbReference>
<sequence>MPNRLLRTSCTASNPCAGMPGSPAHIKKVAGEFQLDPIELCKELFKYKPIGTQEDLIIESALTMKAQQQGAL</sequence>
<dbReference type="AlphaFoldDB" id="A0A7K1KQW8"/>
<proteinExistence type="predicted"/>
<dbReference type="InterPro" id="IPR012425">
    <property type="entry name" value="DmpG_comm"/>
</dbReference>
<dbReference type="Pfam" id="PF07836">
    <property type="entry name" value="DmpG_comm"/>
    <property type="match status" value="1"/>
</dbReference>
<comment type="caution">
    <text evidence="2">The sequence shown here is derived from an EMBL/GenBank/DDBJ whole genome shotgun (WGS) entry which is preliminary data.</text>
</comment>
<dbReference type="Proteomes" id="UP000461162">
    <property type="component" value="Unassembled WGS sequence"/>
</dbReference>
<protein>
    <recommendedName>
        <fullName evidence="1">DmpG-like communication domain-containing protein</fullName>
    </recommendedName>
</protein>
<accession>A0A7K1KQW8</accession>
<dbReference type="SUPFAM" id="SSF89000">
    <property type="entry name" value="post-HMGL domain-like"/>
    <property type="match status" value="1"/>
</dbReference>
<keyword evidence="3" id="KW-1185">Reference proteome</keyword>